<accession>A0A1M4Z8M9</accession>
<dbReference type="Proteomes" id="UP000184509">
    <property type="component" value="Unassembled WGS sequence"/>
</dbReference>
<organism evidence="1 2">
    <name type="scientific">Bacteroides luti</name>
    <dbReference type="NCBI Taxonomy" id="1297750"/>
    <lineage>
        <taxon>Bacteria</taxon>
        <taxon>Pseudomonadati</taxon>
        <taxon>Bacteroidota</taxon>
        <taxon>Bacteroidia</taxon>
        <taxon>Bacteroidales</taxon>
        <taxon>Bacteroidaceae</taxon>
        <taxon>Bacteroides</taxon>
    </lineage>
</organism>
<reference evidence="1 2" key="1">
    <citation type="submission" date="2016-11" db="EMBL/GenBank/DDBJ databases">
        <authorList>
            <person name="Jaros S."/>
            <person name="Januszkiewicz K."/>
            <person name="Wedrychowicz H."/>
        </authorList>
    </citation>
    <scope>NUCLEOTIDE SEQUENCE [LARGE SCALE GENOMIC DNA]</scope>
    <source>
        <strain evidence="1 2">DSM 26991</strain>
    </source>
</reference>
<protein>
    <submittedName>
        <fullName evidence="1">Uncharacterized protein</fullName>
    </submittedName>
</protein>
<gene>
    <name evidence="1" type="ORF">SAMN05444405_105196</name>
</gene>
<proteinExistence type="predicted"/>
<dbReference type="EMBL" id="FQTV01000005">
    <property type="protein sequence ID" value="SHF14147.1"/>
    <property type="molecule type" value="Genomic_DNA"/>
</dbReference>
<dbReference type="STRING" id="1297750.SAMN05444405_105196"/>
<name>A0A1M4Z8M9_9BACE</name>
<keyword evidence="2" id="KW-1185">Reference proteome</keyword>
<evidence type="ECO:0000313" key="1">
    <source>
        <dbReference type="EMBL" id="SHF14147.1"/>
    </source>
</evidence>
<sequence>MKEHYDVFSCAHQVRMPTIFELLNTGYIEKIQKNVFY</sequence>
<dbReference type="AlphaFoldDB" id="A0A1M4Z8M9"/>
<evidence type="ECO:0000313" key="2">
    <source>
        <dbReference type="Proteomes" id="UP000184509"/>
    </source>
</evidence>